<dbReference type="GO" id="GO:0046930">
    <property type="term" value="C:pore complex"/>
    <property type="evidence" value="ECO:0007669"/>
    <property type="project" value="UniProtKB-KW"/>
</dbReference>
<evidence type="ECO:0000256" key="2">
    <source>
        <dbReference type="ARBA" id="ARBA00022448"/>
    </source>
</evidence>
<comment type="subcellular location">
    <subcellularLocation>
        <location evidence="1">Cell outer membrane</location>
    </subcellularLocation>
</comment>
<sequence>MKKLYAILVGLPLSCLTLNAMAATTWVDNRFAHTWGPEKNQYKIGGGHIFDNGAGILVSSMYDIGTTNQNLGTQLKSTFQEYEGWYPFKLDEQWTLTPGGLTDIDSGGSTVAPYITLDYKITSALSFSTRYRYNHITRKSIDLNGEMNYNDAHQIDLYLNYQATDKLWLQLNPEFFINTNEFHAANGKKTHWEPSIVARYRLNQHWMPYTELAWLDKDQNRDDQVRLRVGVRYYFQ</sequence>
<keyword evidence="5" id="KW-0812">Transmembrane</keyword>
<keyword evidence="6 11" id="KW-0732">Signal</keyword>
<keyword evidence="2" id="KW-0813">Transport</keyword>
<reference evidence="12 13" key="1">
    <citation type="submission" date="2019-03" db="EMBL/GenBank/DDBJ databases">
        <title>Genomic analyses of the natural microbiome of Caenorhabditis elegans.</title>
        <authorList>
            <person name="Samuel B."/>
        </authorList>
    </citation>
    <scope>NUCLEOTIDE SEQUENCE [LARGE SCALE GENOMIC DNA]</scope>
    <source>
        <strain evidence="12 13">JUb54</strain>
    </source>
</reference>
<evidence type="ECO:0000256" key="7">
    <source>
        <dbReference type="ARBA" id="ARBA00023065"/>
    </source>
</evidence>
<dbReference type="SUPFAM" id="SSF56935">
    <property type="entry name" value="Porins"/>
    <property type="match status" value="1"/>
</dbReference>
<dbReference type="PANTHER" id="PTHR38105:SF2">
    <property type="entry name" value="N-ACETYLNEURAMINIC ACID OUTER MEMBRANE CHANNEL PROTEIN NANC-RELATED"/>
    <property type="match status" value="1"/>
</dbReference>
<evidence type="ECO:0000313" key="13">
    <source>
        <dbReference type="Proteomes" id="UP000295263"/>
    </source>
</evidence>
<keyword evidence="8" id="KW-0626">Porin</keyword>
<dbReference type="InterPro" id="IPR009331">
    <property type="entry name" value="Oligogalacturonate-sp_porin"/>
</dbReference>
<evidence type="ECO:0000313" key="12">
    <source>
        <dbReference type="EMBL" id="TCQ76500.1"/>
    </source>
</evidence>
<keyword evidence="4" id="KW-0762">Sugar transport</keyword>
<keyword evidence="9" id="KW-0472">Membrane</keyword>
<evidence type="ECO:0000256" key="3">
    <source>
        <dbReference type="ARBA" id="ARBA00022452"/>
    </source>
</evidence>
<evidence type="ECO:0000256" key="11">
    <source>
        <dbReference type="SAM" id="SignalP"/>
    </source>
</evidence>
<dbReference type="GO" id="GO:0006811">
    <property type="term" value="P:monoatomic ion transport"/>
    <property type="evidence" value="ECO:0007669"/>
    <property type="project" value="UniProtKB-KW"/>
</dbReference>
<feature type="chain" id="PRO_5044771379" evidence="11">
    <location>
        <begin position="23"/>
        <end position="236"/>
    </location>
</feature>
<accession>A0ABD7QPA8</accession>
<dbReference type="EMBL" id="SLYQ01000001">
    <property type="protein sequence ID" value="TCQ76500.1"/>
    <property type="molecule type" value="Genomic_DNA"/>
</dbReference>
<gene>
    <name evidence="12" type="ORF">EC841_101309</name>
</gene>
<dbReference type="RefSeq" id="WP_123708070.1">
    <property type="nucleotide sequence ID" value="NZ_SLYQ01000001.1"/>
</dbReference>
<dbReference type="Pfam" id="PF06178">
    <property type="entry name" value="KdgM"/>
    <property type="match status" value="1"/>
</dbReference>
<evidence type="ECO:0000256" key="5">
    <source>
        <dbReference type="ARBA" id="ARBA00022692"/>
    </source>
</evidence>
<evidence type="ECO:0000256" key="6">
    <source>
        <dbReference type="ARBA" id="ARBA00022729"/>
    </source>
</evidence>
<evidence type="ECO:0000256" key="4">
    <source>
        <dbReference type="ARBA" id="ARBA00022597"/>
    </source>
</evidence>
<comment type="caution">
    <text evidence="12">The sequence shown here is derived from an EMBL/GenBank/DDBJ whole genome shotgun (WGS) entry which is preliminary data.</text>
</comment>
<dbReference type="AlphaFoldDB" id="A0ABD7QPA8"/>
<name>A0ABD7QPA8_RAOOR</name>
<dbReference type="PANTHER" id="PTHR38105">
    <property type="entry name" value="OUTER MEMBRANE PROTEIN-RELATED-RELATED"/>
    <property type="match status" value="1"/>
</dbReference>
<dbReference type="GO" id="GO:0015288">
    <property type="term" value="F:porin activity"/>
    <property type="evidence" value="ECO:0007669"/>
    <property type="project" value="UniProtKB-KW"/>
</dbReference>
<dbReference type="Gene3D" id="2.40.160.40">
    <property type="entry name" value="monomeric porin ompg"/>
    <property type="match status" value="1"/>
</dbReference>
<feature type="signal peptide" evidence="11">
    <location>
        <begin position="1"/>
        <end position="22"/>
    </location>
</feature>
<protein>
    <submittedName>
        <fullName evidence="12">Porin OmpL</fullName>
    </submittedName>
</protein>
<keyword evidence="10" id="KW-0998">Cell outer membrane</keyword>
<evidence type="ECO:0000256" key="10">
    <source>
        <dbReference type="ARBA" id="ARBA00023237"/>
    </source>
</evidence>
<dbReference type="InterPro" id="IPR053713">
    <property type="entry name" value="Bact_OM_Channel_sf"/>
</dbReference>
<evidence type="ECO:0000256" key="8">
    <source>
        <dbReference type="ARBA" id="ARBA00023114"/>
    </source>
</evidence>
<evidence type="ECO:0000256" key="9">
    <source>
        <dbReference type="ARBA" id="ARBA00023136"/>
    </source>
</evidence>
<proteinExistence type="predicted"/>
<keyword evidence="3" id="KW-1134">Transmembrane beta strand</keyword>
<evidence type="ECO:0000256" key="1">
    <source>
        <dbReference type="ARBA" id="ARBA00004442"/>
    </source>
</evidence>
<organism evidence="12 13">
    <name type="scientific">Raoultella ornithinolytica</name>
    <name type="common">Klebsiella ornithinolytica</name>
    <dbReference type="NCBI Taxonomy" id="54291"/>
    <lineage>
        <taxon>Bacteria</taxon>
        <taxon>Pseudomonadati</taxon>
        <taxon>Pseudomonadota</taxon>
        <taxon>Gammaproteobacteria</taxon>
        <taxon>Enterobacterales</taxon>
        <taxon>Enterobacteriaceae</taxon>
        <taxon>Klebsiella/Raoultella group</taxon>
        <taxon>Raoultella</taxon>
    </lineage>
</organism>
<dbReference type="Proteomes" id="UP000295263">
    <property type="component" value="Unassembled WGS sequence"/>
</dbReference>
<dbReference type="GO" id="GO:0009279">
    <property type="term" value="C:cell outer membrane"/>
    <property type="evidence" value="ECO:0007669"/>
    <property type="project" value="UniProtKB-SubCell"/>
</dbReference>
<keyword evidence="7" id="KW-0406">Ion transport</keyword>